<organism evidence="2 3">
    <name type="scientific">Flavobacterium notoginsengisoli</name>
    <dbReference type="NCBI Taxonomy" id="1478199"/>
    <lineage>
        <taxon>Bacteria</taxon>
        <taxon>Pseudomonadati</taxon>
        <taxon>Bacteroidota</taxon>
        <taxon>Flavobacteriia</taxon>
        <taxon>Flavobacteriales</taxon>
        <taxon>Flavobacteriaceae</taxon>
        <taxon>Flavobacterium</taxon>
    </lineage>
</organism>
<comment type="caution">
    <text evidence="2">The sequence shown here is derived from an EMBL/GenBank/DDBJ whole genome shotgun (WGS) entry which is preliminary data.</text>
</comment>
<evidence type="ECO:0000313" key="2">
    <source>
        <dbReference type="EMBL" id="MBB6389545.1"/>
    </source>
</evidence>
<feature type="transmembrane region" description="Helical" evidence="1">
    <location>
        <begin position="106"/>
        <end position="126"/>
    </location>
</feature>
<feature type="transmembrane region" description="Helical" evidence="1">
    <location>
        <begin position="138"/>
        <end position="160"/>
    </location>
</feature>
<evidence type="ECO:0000313" key="3">
    <source>
        <dbReference type="Proteomes" id="UP000533549"/>
    </source>
</evidence>
<keyword evidence="1" id="KW-1133">Transmembrane helix</keyword>
<keyword evidence="3" id="KW-1185">Reference proteome</keyword>
<gene>
    <name evidence="2" type="ORF">HNP35_004683</name>
</gene>
<feature type="transmembrane region" description="Helical" evidence="1">
    <location>
        <begin position="36"/>
        <end position="55"/>
    </location>
</feature>
<keyword evidence="1" id="KW-0472">Membrane</keyword>
<feature type="transmembrane region" description="Helical" evidence="1">
    <location>
        <begin position="172"/>
        <end position="197"/>
    </location>
</feature>
<dbReference type="Proteomes" id="UP000533549">
    <property type="component" value="Unassembled WGS sequence"/>
</dbReference>
<name>A0ABR6QJW8_9FLAO</name>
<feature type="transmembrane region" description="Helical" evidence="1">
    <location>
        <begin position="67"/>
        <end position="86"/>
    </location>
</feature>
<reference evidence="2 3" key="1">
    <citation type="submission" date="2020-08" db="EMBL/GenBank/DDBJ databases">
        <title>Functional genomics of gut bacteria from endangered species of beetles.</title>
        <authorList>
            <person name="Carlos-Shanley C."/>
        </authorList>
    </citation>
    <scope>NUCLEOTIDE SEQUENCE [LARGE SCALE GENOMIC DNA]</scope>
    <source>
        <strain evidence="2 3">S00128</strain>
    </source>
</reference>
<proteinExistence type="predicted"/>
<keyword evidence="1" id="KW-0812">Transmembrane</keyword>
<accession>A0ABR6QJW8</accession>
<dbReference type="EMBL" id="JACHLB010000012">
    <property type="protein sequence ID" value="MBB6389545.1"/>
    <property type="molecule type" value="Genomic_DNA"/>
</dbReference>
<protein>
    <submittedName>
        <fullName evidence="2">Membrane protein</fullName>
    </submittedName>
</protein>
<evidence type="ECO:0000256" key="1">
    <source>
        <dbReference type="SAM" id="Phobius"/>
    </source>
</evidence>
<sequence>MRKQKQNKSSLIPFILNKKNNHNRKNKGASFIRKEFYKKIIIIGLCIIPIVLFADNKGTFRLLPLPFFLYGMYQLMQIVAISKLIIDDFFPPKISYEKNTKPIDKLVYYFSTTLFFISLISLLFEIRNFDNTIQGTKLFWTAGVFGILVAIITTTILKLTNPSVYYESKRRYTVHLGLFIGFFLISTALASFVNHYFANPTTFYKNYKIESKSISGGRSTEYFFYLKMENGNEERFSVGKTRYNDFNEGEEIKLCLLKGKLGFDYVTGFKKIKQ</sequence>